<evidence type="ECO:0000313" key="3">
    <source>
        <dbReference type="Proteomes" id="UP001596528"/>
    </source>
</evidence>
<dbReference type="RefSeq" id="WP_138789438.1">
    <property type="nucleotide sequence ID" value="NZ_JBHTGQ010000001.1"/>
</dbReference>
<sequence length="86" mass="10007">MAKKKPTPRPAADLAADRPATLKDLLSPDIVSKLREQADELKQEEAKRQEAARKQAEEARKDEQKRLEQDFAYLLENSDPDWRKYK</sequence>
<dbReference type="EMBL" id="JBHTGQ010000001">
    <property type="protein sequence ID" value="MFC7748391.1"/>
    <property type="molecule type" value="Genomic_DNA"/>
</dbReference>
<dbReference type="Proteomes" id="UP001596528">
    <property type="component" value="Unassembled WGS sequence"/>
</dbReference>
<gene>
    <name evidence="2" type="ORF">ACFQWB_00330</name>
</gene>
<dbReference type="InterPro" id="IPR024980">
    <property type="entry name" value="DUF3886"/>
</dbReference>
<feature type="region of interest" description="Disordered" evidence="1">
    <location>
        <begin position="1"/>
        <end position="20"/>
    </location>
</feature>
<protein>
    <submittedName>
        <fullName evidence="2">DUF3886 domain-containing protein</fullName>
    </submittedName>
</protein>
<name>A0ABW2UZ85_9BACL</name>
<evidence type="ECO:0000256" key="1">
    <source>
        <dbReference type="SAM" id="MobiDB-lite"/>
    </source>
</evidence>
<evidence type="ECO:0000313" key="2">
    <source>
        <dbReference type="EMBL" id="MFC7748391.1"/>
    </source>
</evidence>
<keyword evidence="3" id="KW-1185">Reference proteome</keyword>
<accession>A0ABW2UZ85</accession>
<feature type="compositionally biased region" description="Low complexity" evidence="1">
    <location>
        <begin position="10"/>
        <end position="19"/>
    </location>
</feature>
<dbReference type="Pfam" id="PF13025">
    <property type="entry name" value="DUF3886"/>
    <property type="match status" value="1"/>
</dbReference>
<reference evidence="3" key="1">
    <citation type="journal article" date="2019" name="Int. J. Syst. Evol. Microbiol.">
        <title>The Global Catalogue of Microorganisms (GCM) 10K type strain sequencing project: providing services to taxonomists for standard genome sequencing and annotation.</title>
        <authorList>
            <consortium name="The Broad Institute Genomics Platform"/>
            <consortium name="The Broad Institute Genome Sequencing Center for Infectious Disease"/>
            <person name="Wu L."/>
            <person name="Ma J."/>
        </authorList>
    </citation>
    <scope>NUCLEOTIDE SEQUENCE [LARGE SCALE GENOMIC DNA]</scope>
    <source>
        <strain evidence="3">JCM 18657</strain>
    </source>
</reference>
<feature type="region of interest" description="Disordered" evidence="1">
    <location>
        <begin position="41"/>
        <end position="64"/>
    </location>
</feature>
<comment type="caution">
    <text evidence="2">The sequence shown here is derived from an EMBL/GenBank/DDBJ whole genome shotgun (WGS) entry which is preliminary data.</text>
</comment>
<proteinExistence type="predicted"/>
<organism evidence="2 3">
    <name type="scientific">Paenibacillus thermoaerophilus</name>
    <dbReference type="NCBI Taxonomy" id="1215385"/>
    <lineage>
        <taxon>Bacteria</taxon>
        <taxon>Bacillati</taxon>
        <taxon>Bacillota</taxon>
        <taxon>Bacilli</taxon>
        <taxon>Bacillales</taxon>
        <taxon>Paenibacillaceae</taxon>
        <taxon>Paenibacillus</taxon>
    </lineage>
</organism>